<name>A0AAV4U4A2_9ARAC</name>
<dbReference type="GO" id="GO:0005829">
    <property type="term" value="C:cytosol"/>
    <property type="evidence" value="ECO:0007669"/>
    <property type="project" value="TreeGrafter"/>
</dbReference>
<evidence type="ECO:0000259" key="7">
    <source>
        <dbReference type="Pfam" id="PF01926"/>
    </source>
</evidence>
<evidence type="ECO:0000256" key="4">
    <source>
        <dbReference type="ARBA" id="ARBA00023134"/>
    </source>
</evidence>
<reference evidence="8 9" key="1">
    <citation type="submission" date="2021-06" db="EMBL/GenBank/DDBJ databases">
        <title>Caerostris darwini draft genome.</title>
        <authorList>
            <person name="Kono N."/>
            <person name="Arakawa K."/>
        </authorList>
    </citation>
    <scope>NUCLEOTIDE SEQUENCE [LARGE SCALE GENOMIC DNA]</scope>
</reference>
<dbReference type="Proteomes" id="UP001054837">
    <property type="component" value="Unassembled WGS sequence"/>
</dbReference>
<evidence type="ECO:0000256" key="1">
    <source>
        <dbReference type="ARBA" id="ARBA00022490"/>
    </source>
</evidence>
<keyword evidence="9" id="KW-1185">Reference proteome</keyword>
<dbReference type="PANTHER" id="PTHR45709">
    <property type="entry name" value="LARGE SUBUNIT GTPASE 1 HOMOLOG-RELATED"/>
    <property type="match status" value="1"/>
</dbReference>
<dbReference type="GO" id="GO:0000054">
    <property type="term" value="P:ribosomal subunit export from nucleus"/>
    <property type="evidence" value="ECO:0007669"/>
    <property type="project" value="TreeGrafter"/>
</dbReference>
<dbReference type="Pfam" id="PF01926">
    <property type="entry name" value="MMR_HSR1"/>
    <property type="match status" value="1"/>
</dbReference>
<keyword evidence="1" id="KW-0963">Cytoplasm</keyword>
<feature type="region of interest" description="Disordered" evidence="6">
    <location>
        <begin position="453"/>
        <end position="475"/>
    </location>
</feature>
<feature type="domain" description="G" evidence="7">
    <location>
        <begin position="299"/>
        <end position="352"/>
    </location>
</feature>
<comment type="caution">
    <text evidence="8">The sequence shown here is derived from an EMBL/GenBank/DDBJ whole genome shotgun (WGS) entry which is preliminary data.</text>
</comment>
<evidence type="ECO:0000313" key="9">
    <source>
        <dbReference type="Proteomes" id="UP001054837"/>
    </source>
</evidence>
<gene>
    <name evidence="8" type="primary">Ns3</name>
    <name evidence="8" type="ORF">CDAR_119321</name>
</gene>
<dbReference type="EMBL" id="BPLQ01010679">
    <property type="protein sequence ID" value="GIY52571.1"/>
    <property type="molecule type" value="Genomic_DNA"/>
</dbReference>
<dbReference type="GO" id="GO:0003924">
    <property type="term" value="F:GTPase activity"/>
    <property type="evidence" value="ECO:0007669"/>
    <property type="project" value="InterPro"/>
</dbReference>
<keyword evidence="2" id="KW-0547">Nucleotide-binding</keyword>
<accession>A0AAV4U4A2</accession>
<dbReference type="InterPro" id="IPR043358">
    <property type="entry name" value="GNL1-like"/>
</dbReference>
<evidence type="ECO:0000256" key="5">
    <source>
        <dbReference type="ARBA" id="ARBA00040145"/>
    </source>
</evidence>
<dbReference type="PANTHER" id="PTHR45709:SF2">
    <property type="entry name" value="LARGE SUBUNIT GTPASE 1 HOMOLOG"/>
    <property type="match status" value="1"/>
</dbReference>
<keyword evidence="4" id="KW-0342">GTP-binding</keyword>
<dbReference type="GO" id="GO:0005525">
    <property type="term" value="F:GTP binding"/>
    <property type="evidence" value="ECO:0007669"/>
    <property type="project" value="UniProtKB-KW"/>
</dbReference>
<dbReference type="Gene3D" id="3.40.50.300">
    <property type="entry name" value="P-loop containing nucleotide triphosphate hydrolases"/>
    <property type="match status" value="1"/>
</dbReference>
<sequence length="485" mass="56359">MPRNKPKANILGGSLIKAHKRRNKNINNSDFRHTSELPDGRNCTLLNLHSVTEQTNIEEFTEIAFAAETKFNSDFSKIKIVDPDEYDQIPNEEEMAAIHEENKEILCIPRRPPWDLNLMSKEQIDRNEKEAFLMWRRKLAHVLEEKKIEVTPFEKNFEVWRQLWRVLERSDVVIQILDARNPLLYRCLDLETYVKEIDDKKINILLLNKADLLNESQRKCWCDYFDEMGMKVIFFSALLEGERPEEDFVIPQLKEDVEGKIINQQKNNPDVLSREELLEFFRQTCKANNVVQSSVHIPTIGLVGYPNVGKSSTLNALLKAKKTCVSATPGKTKHFQTFIISQDLCLCDCPGQSPTAEEFLDAFGYSRGFMTHRGLPDNARSARVILKGYNSGKLLFCHAPPDVKQEEYHVFPEIKSKKSARKGNDSEEIYEDPCEQSFDRKYFAELHIRNLKQNVPSNTTGKPHKKHNNRNKKEKLRRVYRAYDN</sequence>
<dbReference type="InterPro" id="IPR006073">
    <property type="entry name" value="GTP-bd"/>
</dbReference>
<protein>
    <recommendedName>
        <fullName evidence="5">Large subunit GTPase 1 homolog</fullName>
    </recommendedName>
</protein>
<evidence type="ECO:0000256" key="2">
    <source>
        <dbReference type="ARBA" id="ARBA00022741"/>
    </source>
</evidence>
<organism evidence="8 9">
    <name type="scientific">Caerostris darwini</name>
    <dbReference type="NCBI Taxonomy" id="1538125"/>
    <lineage>
        <taxon>Eukaryota</taxon>
        <taxon>Metazoa</taxon>
        <taxon>Ecdysozoa</taxon>
        <taxon>Arthropoda</taxon>
        <taxon>Chelicerata</taxon>
        <taxon>Arachnida</taxon>
        <taxon>Araneae</taxon>
        <taxon>Araneomorphae</taxon>
        <taxon>Entelegynae</taxon>
        <taxon>Araneoidea</taxon>
        <taxon>Araneidae</taxon>
        <taxon>Caerostris</taxon>
    </lineage>
</organism>
<dbReference type="AlphaFoldDB" id="A0AAV4U4A2"/>
<dbReference type="InterPro" id="IPR027417">
    <property type="entry name" value="P-loop_NTPase"/>
</dbReference>
<dbReference type="SUPFAM" id="SSF52540">
    <property type="entry name" value="P-loop containing nucleoside triphosphate hydrolases"/>
    <property type="match status" value="1"/>
</dbReference>
<dbReference type="CDD" id="cd01857">
    <property type="entry name" value="HSR1_MMR1"/>
    <property type="match status" value="1"/>
</dbReference>
<proteinExistence type="predicted"/>
<evidence type="ECO:0000256" key="3">
    <source>
        <dbReference type="ARBA" id="ARBA00022801"/>
    </source>
</evidence>
<feature type="compositionally biased region" description="Basic residues" evidence="6">
    <location>
        <begin position="462"/>
        <end position="475"/>
    </location>
</feature>
<keyword evidence="3" id="KW-0378">Hydrolase</keyword>
<evidence type="ECO:0000256" key="6">
    <source>
        <dbReference type="SAM" id="MobiDB-lite"/>
    </source>
</evidence>
<evidence type="ECO:0000313" key="8">
    <source>
        <dbReference type="EMBL" id="GIY52571.1"/>
    </source>
</evidence>